<proteinExistence type="predicted"/>
<gene>
    <name evidence="2" type="ORF">F383_10686</name>
</gene>
<organism evidence="2 3">
    <name type="scientific">Gossypium arboreum</name>
    <name type="common">Tree cotton</name>
    <name type="synonym">Gossypium nanking</name>
    <dbReference type="NCBI Taxonomy" id="29729"/>
    <lineage>
        <taxon>Eukaryota</taxon>
        <taxon>Viridiplantae</taxon>
        <taxon>Streptophyta</taxon>
        <taxon>Embryophyta</taxon>
        <taxon>Tracheophyta</taxon>
        <taxon>Spermatophyta</taxon>
        <taxon>Magnoliopsida</taxon>
        <taxon>eudicotyledons</taxon>
        <taxon>Gunneridae</taxon>
        <taxon>Pentapetalae</taxon>
        <taxon>rosids</taxon>
        <taxon>malvids</taxon>
        <taxon>Malvales</taxon>
        <taxon>Malvaceae</taxon>
        <taxon>Malvoideae</taxon>
        <taxon>Gossypium</taxon>
    </lineage>
</organism>
<sequence>MLDCICLSLEMDPDMATADDVESNASAPSKRPMPVDSGPVTMSQGGGAGEAYLHMMDAWYIDFICANLNTPFPAPPPIP</sequence>
<accession>A0A0B0NYY6</accession>
<evidence type="ECO:0000313" key="3">
    <source>
        <dbReference type="Proteomes" id="UP000032142"/>
    </source>
</evidence>
<dbReference type="EMBL" id="KN413748">
    <property type="protein sequence ID" value="KHG19713.1"/>
    <property type="molecule type" value="Genomic_DNA"/>
</dbReference>
<feature type="region of interest" description="Disordered" evidence="1">
    <location>
        <begin position="17"/>
        <end position="42"/>
    </location>
</feature>
<dbReference type="AlphaFoldDB" id="A0A0B0NYY6"/>
<protein>
    <submittedName>
        <fullName evidence="2">GTPase-activating</fullName>
    </submittedName>
</protein>
<evidence type="ECO:0000256" key="1">
    <source>
        <dbReference type="SAM" id="MobiDB-lite"/>
    </source>
</evidence>
<reference evidence="3" key="1">
    <citation type="submission" date="2014-09" db="EMBL/GenBank/DDBJ databases">
        <authorList>
            <person name="Mudge J."/>
            <person name="Ramaraj T."/>
            <person name="Lindquist I.E."/>
            <person name="Bharti A.K."/>
            <person name="Sundararajan A."/>
            <person name="Cameron C.T."/>
            <person name="Woodward J.E."/>
            <person name="May G.D."/>
            <person name="Brubaker C."/>
            <person name="Broadhvest J."/>
            <person name="Wilkins T.A."/>
        </authorList>
    </citation>
    <scope>NUCLEOTIDE SEQUENCE</scope>
    <source>
        <strain evidence="3">cv. AKA8401</strain>
    </source>
</reference>
<dbReference type="Proteomes" id="UP000032142">
    <property type="component" value="Unassembled WGS sequence"/>
</dbReference>
<name>A0A0B0NYY6_GOSAR</name>
<keyword evidence="3" id="KW-1185">Reference proteome</keyword>
<evidence type="ECO:0000313" key="2">
    <source>
        <dbReference type="EMBL" id="KHG19713.1"/>
    </source>
</evidence>